<sequence length="311" mass="34630">MRLKFSLLCLIITFALFGIISTLKIYAAPSSGILVNVVPSNPAPRENTNITLKSYENNLDSVLIIWSVDGKKVSSGIGKKSFSVNAPDAGSETTVVATISLPEGAIETKIIVKPVVMVLLWQANDSYVPPFYKGKALPAPDSEVKVVAMPEVKSNILPQNMTYYWKKDYTNNVDGSGYGKNFFLYTNDYLENSNNISVTASTIDQKYSFDANIDDRLGTIWQNSLVDRHKIQGGEVVEAVPYFISPKEIQNPTLIWSWFINDSLINLASFRKNLIPLSVETGTHGTSRLRLDIENQDKIFQTTSKEIDIEF</sequence>
<gene>
    <name evidence="1" type="ORF">US45_C0004G0021</name>
</gene>
<organism evidence="1 2">
    <name type="scientific">Candidatus Nomurabacteria bacterium GW2011_GWA1_37_20</name>
    <dbReference type="NCBI Taxonomy" id="1618729"/>
    <lineage>
        <taxon>Bacteria</taxon>
        <taxon>Candidatus Nomuraibacteriota</taxon>
    </lineage>
</organism>
<evidence type="ECO:0000313" key="2">
    <source>
        <dbReference type="Proteomes" id="UP000034701"/>
    </source>
</evidence>
<reference evidence="1 2" key="1">
    <citation type="journal article" date="2015" name="Nature">
        <title>rRNA introns, odd ribosomes, and small enigmatic genomes across a large radiation of phyla.</title>
        <authorList>
            <person name="Brown C.T."/>
            <person name="Hug L.A."/>
            <person name="Thomas B.C."/>
            <person name="Sharon I."/>
            <person name="Castelle C.J."/>
            <person name="Singh A."/>
            <person name="Wilkins M.J."/>
            <person name="Williams K.H."/>
            <person name="Banfield J.F."/>
        </authorList>
    </citation>
    <scope>NUCLEOTIDE SEQUENCE [LARGE SCALE GENOMIC DNA]</scope>
</reference>
<evidence type="ECO:0000313" key="1">
    <source>
        <dbReference type="EMBL" id="KKQ33860.1"/>
    </source>
</evidence>
<dbReference type="AlphaFoldDB" id="A0A0G0H5P8"/>
<proteinExistence type="predicted"/>
<dbReference type="Proteomes" id="UP000034701">
    <property type="component" value="Unassembled WGS sequence"/>
</dbReference>
<comment type="caution">
    <text evidence="1">The sequence shown here is derived from an EMBL/GenBank/DDBJ whole genome shotgun (WGS) entry which is preliminary data.</text>
</comment>
<accession>A0A0G0H5P8</accession>
<protein>
    <submittedName>
        <fullName evidence="1">Uncharacterized protein</fullName>
    </submittedName>
</protein>
<name>A0A0G0H5P8_9BACT</name>
<dbReference type="EMBL" id="LBTA01000004">
    <property type="protein sequence ID" value="KKQ33860.1"/>
    <property type="molecule type" value="Genomic_DNA"/>
</dbReference>